<accession>A0A6H0X5W7</accession>
<name>A0A6H0X5W7_9CAUD</name>
<proteinExistence type="predicted"/>
<reference evidence="2 3" key="1">
    <citation type="submission" date="2020-03" db="EMBL/GenBank/DDBJ databases">
        <authorList>
            <person name="Skorynina A."/>
            <person name="Kazantseva O."/>
            <person name="Baycher S."/>
            <person name="Piligrimova E."/>
            <person name="Kuliabin V."/>
            <person name="Shadrin A."/>
        </authorList>
    </citation>
    <scope>NUCLEOTIDE SEQUENCE [LARGE SCALE GENOMIC DNA]</scope>
</reference>
<feature type="transmembrane region" description="Helical" evidence="1">
    <location>
        <begin position="6"/>
        <end position="28"/>
    </location>
</feature>
<keyword evidence="1" id="KW-0812">Transmembrane</keyword>
<evidence type="ECO:0000313" key="2">
    <source>
        <dbReference type="EMBL" id="QIW89686.1"/>
    </source>
</evidence>
<keyword evidence="3" id="KW-1185">Reference proteome</keyword>
<keyword evidence="1" id="KW-1133">Transmembrane helix</keyword>
<evidence type="ECO:0000256" key="1">
    <source>
        <dbReference type="SAM" id="Phobius"/>
    </source>
</evidence>
<sequence length="30" mass="3454">MSFRGILKVGTLIAFGYLSLYLISYMIVHF</sequence>
<evidence type="ECO:0000313" key="3">
    <source>
        <dbReference type="Proteomes" id="UP000503405"/>
    </source>
</evidence>
<gene>
    <name evidence="2" type="ORF">Izhevsk_4</name>
</gene>
<organism evidence="2 3">
    <name type="scientific">Bacillus phage Izhevsk</name>
    <dbReference type="NCBI Taxonomy" id="2724322"/>
    <lineage>
        <taxon>Viruses</taxon>
        <taxon>Duplodnaviria</taxon>
        <taxon>Heunggongvirae</taxon>
        <taxon>Uroviricota</taxon>
        <taxon>Caudoviricetes</taxon>
        <taxon>Joanripponvirinae</taxon>
        <taxon>Tsamsavirus</taxon>
        <taxon>Tsamsavirus izhevsk</taxon>
    </lineage>
</organism>
<dbReference type="Proteomes" id="UP000503405">
    <property type="component" value="Segment"/>
</dbReference>
<dbReference type="EMBL" id="MT254578">
    <property type="protein sequence ID" value="QIW89686.1"/>
    <property type="molecule type" value="Genomic_DNA"/>
</dbReference>
<keyword evidence="1" id="KW-0472">Membrane</keyword>
<protein>
    <submittedName>
        <fullName evidence="2">Uncharacterized protein</fullName>
    </submittedName>
</protein>